<dbReference type="Proteomes" id="UP000225706">
    <property type="component" value="Unassembled WGS sequence"/>
</dbReference>
<feature type="compositionally biased region" description="Basic and acidic residues" evidence="3">
    <location>
        <begin position="719"/>
        <end position="730"/>
    </location>
</feature>
<feature type="region of interest" description="Disordered" evidence="3">
    <location>
        <begin position="190"/>
        <end position="736"/>
    </location>
</feature>
<dbReference type="EMBL" id="LSMT01000588">
    <property type="protein sequence ID" value="PFX15985.1"/>
    <property type="molecule type" value="Genomic_DNA"/>
</dbReference>
<evidence type="ECO:0000256" key="1">
    <source>
        <dbReference type="ARBA" id="ARBA00022884"/>
    </source>
</evidence>
<feature type="compositionally biased region" description="Basic and acidic residues" evidence="3">
    <location>
        <begin position="587"/>
        <end position="598"/>
    </location>
</feature>
<evidence type="ECO:0000256" key="2">
    <source>
        <dbReference type="PROSITE-ProRule" id="PRU00176"/>
    </source>
</evidence>
<keyword evidence="5" id="KW-0396">Initiation factor</keyword>
<feature type="region of interest" description="Disordered" evidence="3">
    <location>
        <begin position="747"/>
        <end position="766"/>
    </location>
</feature>
<feature type="compositionally biased region" description="Basic and acidic residues" evidence="3">
    <location>
        <begin position="684"/>
        <end position="700"/>
    </location>
</feature>
<feature type="compositionally biased region" description="Basic and acidic residues" evidence="3">
    <location>
        <begin position="487"/>
        <end position="525"/>
    </location>
</feature>
<feature type="compositionally biased region" description="Basic and acidic residues" evidence="3">
    <location>
        <begin position="532"/>
        <end position="578"/>
    </location>
</feature>
<evidence type="ECO:0000256" key="3">
    <source>
        <dbReference type="SAM" id="MobiDB-lite"/>
    </source>
</evidence>
<comment type="caution">
    <text evidence="5">The sequence shown here is derived from an EMBL/GenBank/DDBJ whole genome shotgun (WGS) entry which is preliminary data.</text>
</comment>
<dbReference type="GO" id="GO:0003743">
    <property type="term" value="F:translation initiation factor activity"/>
    <property type="evidence" value="ECO:0007669"/>
    <property type="project" value="UniProtKB-KW"/>
</dbReference>
<feature type="compositionally biased region" description="Basic and acidic residues" evidence="3">
    <location>
        <begin position="313"/>
        <end position="454"/>
    </location>
</feature>
<feature type="compositionally biased region" description="Low complexity" evidence="3">
    <location>
        <begin position="638"/>
        <end position="653"/>
    </location>
</feature>
<dbReference type="InterPro" id="IPR035979">
    <property type="entry name" value="RBD_domain_sf"/>
</dbReference>
<organism evidence="5 6">
    <name type="scientific">Stylophora pistillata</name>
    <name type="common">Smooth cauliflower coral</name>
    <dbReference type="NCBI Taxonomy" id="50429"/>
    <lineage>
        <taxon>Eukaryota</taxon>
        <taxon>Metazoa</taxon>
        <taxon>Cnidaria</taxon>
        <taxon>Anthozoa</taxon>
        <taxon>Hexacorallia</taxon>
        <taxon>Scleractinia</taxon>
        <taxon>Astrocoeniina</taxon>
        <taxon>Pocilloporidae</taxon>
        <taxon>Stylophora</taxon>
    </lineage>
</organism>
<dbReference type="OrthoDB" id="1748655at2759"/>
<evidence type="ECO:0000259" key="4">
    <source>
        <dbReference type="PROSITE" id="PS50102"/>
    </source>
</evidence>
<gene>
    <name evidence="5" type="primary">Eif4b</name>
    <name evidence="5" type="ORF">AWC38_SpisGene19770</name>
</gene>
<feature type="compositionally biased region" description="Basic and acidic residues" evidence="3">
    <location>
        <begin position="462"/>
        <end position="471"/>
    </location>
</feature>
<dbReference type="PANTHER" id="PTHR23236">
    <property type="entry name" value="EUKARYOTIC TRANSLATION INITIATION FACTOR 4B/4H"/>
    <property type="match status" value="1"/>
</dbReference>
<sequence length="766" mass="86585">MTAGQHPGLADTLSKMAETAKKAKKKKGKTLALTEFLAKDGENGSSAVAHAAIFSARSTSWADESENLSTEVDTAWPEEAYGGISTDNKLRAAMDRASLPTAPRASRGPDIDVSKVPDGPPYTAFLGNLSYDVDRDDIFDFFAGKKITEVRLPQDSNGRLKGFGYAEFEDKQSLLAALSLNNEHLKNRRIRVDVAGQQQQQERERGDRDRNNEPDRTDSDWRSKPDPPPTQNGNNDRYNDDGGSRDRWGPRGDDGGPRDRSGYRGYDDGPSWDRSGGRERGYDDGPRGYQERRGDDRYGDRDRGKGFGSNWDSGDRDRRDDRGQDRYDSGRDRPDDRRYGDRYGGDRDRGGGYGRDRYDDRRGGDRYGGYGRDRYDDRRGGDRYDDRRGGDRYDDRRGGDRFDDRRGGDRYGDRDRRRDYDDRERSSWRDSDRGRDSRSDFDRDEREPVRERPRLQLQPRTKPVEETKGETAADNSVFGGAKPVDTAAKEREIEEKLARQKLEDEAKLKQEKERQRERRERDEWPRGSSGRARRDSNRSSDGERGGKDRRDNPDFRSRRDSARSSDEGTPSKDAEPTSRENSQGGGKEVKAAVKEAPKDAPPPAVNVWAQRMEQQKAASTGTVEPKSPTGEHRVEINVDSSTMTVTSPTSPTSSDRKGFPSKPPGPRKDFREGGGPPKGRGRGTRPERGERSDRTDRGDRASVNGPDGGGRGVRKEKRERRPVEPKKYEEAQQPVFHMKSKFAALLDDEEQSEQDTQEQLDVDDET</sequence>
<keyword evidence="1 2" id="KW-0694">RNA-binding</keyword>
<proteinExistence type="predicted"/>
<name>A0A2B4RI97_STYPI</name>
<dbReference type="AlphaFoldDB" id="A0A2B4RI97"/>
<dbReference type="InterPro" id="IPR033107">
    <property type="entry name" value="EIF-4B_RRM"/>
</dbReference>
<dbReference type="PANTHER" id="PTHR23236:SF2">
    <property type="entry name" value="EUKARYOTIC TRANSLATION INITIATION FACTOR 4B"/>
    <property type="match status" value="1"/>
</dbReference>
<dbReference type="InterPro" id="IPR012677">
    <property type="entry name" value="Nucleotide-bd_a/b_plait_sf"/>
</dbReference>
<dbReference type="PROSITE" id="PS50102">
    <property type="entry name" value="RRM"/>
    <property type="match status" value="1"/>
</dbReference>
<evidence type="ECO:0000313" key="6">
    <source>
        <dbReference type="Proteomes" id="UP000225706"/>
    </source>
</evidence>
<dbReference type="CDD" id="cd12402">
    <property type="entry name" value="RRM_eIF4B"/>
    <property type="match status" value="1"/>
</dbReference>
<dbReference type="Pfam" id="PF00076">
    <property type="entry name" value="RRM_1"/>
    <property type="match status" value="1"/>
</dbReference>
<dbReference type="SMART" id="SM00360">
    <property type="entry name" value="RRM"/>
    <property type="match status" value="1"/>
</dbReference>
<dbReference type="STRING" id="50429.A0A2B4RI97"/>
<feature type="compositionally biased region" description="Basic and acidic residues" evidence="3">
    <location>
        <begin position="237"/>
        <end position="267"/>
    </location>
</feature>
<keyword evidence="6" id="KW-1185">Reference proteome</keyword>
<reference evidence="6" key="1">
    <citation type="journal article" date="2017" name="bioRxiv">
        <title>Comparative analysis of the genomes of Stylophora pistillata and Acropora digitifera provides evidence for extensive differences between species of corals.</title>
        <authorList>
            <person name="Voolstra C.R."/>
            <person name="Li Y."/>
            <person name="Liew Y.J."/>
            <person name="Baumgarten S."/>
            <person name="Zoccola D."/>
            <person name="Flot J.-F."/>
            <person name="Tambutte S."/>
            <person name="Allemand D."/>
            <person name="Aranda M."/>
        </authorList>
    </citation>
    <scope>NUCLEOTIDE SEQUENCE [LARGE SCALE GENOMIC DNA]</scope>
</reference>
<dbReference type="InterPro" id="IPR000504">
    <property type="entry name" value="RRM_dom"/>
</dbReference>
<keyword evidence="5" id="KW-0648">Protein biosynthesis</keyword>
<dbReference type="GO" id="GO:0003723">
    <property type="term" value="F:RNA binding"/>
    <property type="evidence" value="ECO:0007669"/>
    <property type="project" value="UniProtKB-UniRule"/>
</dbReference>
<dbReference type="SUPFAM" id="SSF54928">
    <property type="entry name" value="RNA-binding domain, RBD"/>
    <property type="match status" value="1"/>
</dbReference>
<protein>
    <submittedName>
        <fullName evidence="5">Eukaryotic translation initiation factor 4B</fullName>
    </submittedName>
</protein>
<dbReference type="Gene3D" id="3.30.70.330">
    <property type="match status" value="1"/>
</dbReference>
<accession>A0A2B4RI97</accession>
<feature type="compositionally biased region" description="Basic and acidic residues" evidence="3">
    <location>
        <begin position="201"/>
        <end position="225"/>
    </location>
</feature>
<feature type="domain" description="RRM" evidence="4">
    <location>
        <begin position="122"/>
        <end position="197"/>
    </location>
</feature>
<feature type="compositionally biased region" description="Basic and acidic residues" evidence="3">
    <location>
        <begin position="275"/>
        <end position="305"/>
    </location>
</feature>
<evidence type="ECO:0000313" key="5">
    <source>
        <dbReference type="EMBL" id="PFX15985.1"/>
    </source>
</evidence>